<evidence type="ECO:0000259" key="2">
    <source>
        <dbReference type="Pfam" id="PF16542"/>
    </source>
</evidence>
<dbReference type="InterPro" id="IPR004843">
    <property type="entry name" value="Calcineurin-like_PHP"/>
</dbReference>
<dbReference type="RefSeq" id="WP_067229232.1">
    <property type="nucleotide sequence ID" value="NZ_KQ948550.1"/>
</dbReference>
<reference evidence="3 4" key="1">
    <citation type="submission" date="2015-10" db="EMBL/GenBank/DDBJ databases">
        <title>Draft genome sequence of Streptomyces longwoodensis DSM 41677, type strain for the species Streptomyces longwoodensis.</title>
        <authorList>
            <person name="Ruckert C."/>
            <person name="Winkler A."/>
            <person name="Kalinowski J."/>
            <person name="Kampfer P."/>
            <person name="Glaeser S."/>
        </authorList>
    </citation>
    <scope>NUCLEOTIDE SEQUENCE [LARGE SCALE GENOMIC DNA]</scope>
    <source>
        <strain evidence="3 4">DSM 41677</strain>
    </source>
</reference>
<dbReference type="GO" id="GO:0016787">
    <property type="term" value="F:hydrolase activity"/>
    <property type="evidence" value="ECO:0007669"/>
    <property type="project" value="InterPro"/>
</dbReference>
<dbReference type="Gene3D" id="3.60.21.10">
    <property type="match status" value="1"/>
</dbReference>
<evidence type="ECO:0000259" key="1">
    <source>
        <dbReference type="Pfam" id="PF00149"/>
    </source>
</evidence>
<dbReference type="Pfam" id="PF13671">
    <property type="entry name" value="AAA_33"/>
    <property type="match status" value="1"/>
</dbReference>
<dbReference type="SUPFAM" id="SSF56091">
    <property type="entry name" value="DNA ligase/mRNA capping enzyme, catalytic domain"/>
    <property type="match status" value="1"/>
</dbReference>
<dbReference type="Proteomes" id="UP000053271">
    <property type="component" value="Unassembled WGS sequence"/>
</dbReference>
<dbReference type="InterPro" id="IPR029052">
    <property type="entry name" value="Metallo-depent_PP-like"/>
</dbReference>
<name>A0A101R1S1_9ACTN</name>
<dbReference type="Gene3D" id="3.40.50.300">
    <property type="entry name" value="P-loop containing nucleotide triphosphate hydrolases"/>
    <property type="match status" value="1"/>
</dbReference>
<dbReference type="PANTHER" id="PTHR12435">
    <property type="match status" value="1"/>
</dbReference>
<evidence type="ECO:0000313" key="3">
    <source>
        <dbReference type="EMBL" id="KUN40111.1"/>
    </source>
</evidence>
<dbReference type="CDD" id="cd07423">
    <property type="entry name" value="MPP_Prp_like"/>
    <property type="match status" value="1"/>
</dbReference>
<protein>
    <submittedName>
        <fullName evidence="3">Polynucleotide kinase-phosphatase</fullName>
    </submittedName>
</protein>
<dbReference type="STRING" id="68231.AQJ30_05335"/>
<keyword evidence="3" id="KW-0808">Transferase</keyword>
<dbReference type="InterPro" id="IPR032380">
    <property type="entry name" value="PNKP_ligase_dom"/>
</dbReference>
<accession>A0A101R1S1</accession>
<feature type="domain" description="Calcineurin-like phosphoesterase" evidence="1">
    <location>
        <begin position="190"/>
        <end position="376"/>
    </location>
</feature>
<dbReference type="Pfam" id="PF16542">
    <property type="entry name" value="PNKP_ligase"/>
    <property type="match status" value="1"/>
</dbReference>
<dbReference type="Gene3D" id="3.30.470.30">
    <property type="entry name" value="DNA ligase/mRNA capping enzyme"/>
    <property type="match status" value="2"/>
</dbReference>
<keyword evidence="4" id="KW-1185">Reference proteome</keyword>
<dbReference type="AlphaFoldDB" id="A0A101R1S1"/>
<dbReference type="SUPFAM" id="SSF52540">
    <property type="entry name" value="P-loop containing nucleoside triphosphate hydrolases"/>
    <property type="match status" value="1"/>
</dbReference>
<dbReference type="SUPFAM" id="SSF56300">
    <property type="entry name" value="Metallo-dependent phosphatases"/>
    <property type="match status" value="1"/>
</dbReference>
<dbReference type="InterPro" id="IPR027417">
    <property type="entry name" value="P-loop_NTPase"/>
</dbReference>
<gene>
    <name evidence="3" type="ORF">AQJ30_05335</name>
</gene>
<keyword evidence="3" id="KW-0418">Kinase</keyword>
<organism evidence="3 4">
    <name type="scientific">Streptomyces longwoodensis</name>
    <dbReference type="NCBI Taxonomy" id="68231"/>
    <lineage>
        <taxon>Bacteria</taxon>
        <taxon>Bacillati</taxon>
        <taxon>Actinomycetota</taxon>
        <taxon>Actinomycetes</taxon>
        <taxon>Kitasatosporales</taxon>
        <taxon>Streptomycetaceae</taxon>
        <taxon>Streptomyces</taxon>
    </lineage>
</organism>
<comment type="caution">
    <text evidence="3">The sequence shown here is derived from an EMBL/GenBank/DDBJ whole genome shotgun (WGS) entry which is preliminary data.</text>
</comment>
<feature type="domain" description="Polynucleotide kinase-phosphatase ligase" evidence="2">
    <location>
        <begin position="464"/>
        <end position="842"/>
    </location>
</feature>
<proteinExistence type="predicted"/>
<dbReference type="Pfam" id="PF00149">
    <property type="entry name" value="Metallophos"/>
    <property type="match status" value="1"/>
</dbReference>
<sequence length="847" mass="93032">MTTGTPQGRLLPVTDLSLVVLVGPSGSGKSTFARRHFKPTEVISSDFCRGLVSDDENDQSATRDAFDVLHYIAGKRLAAGRRTVVDATSVQKEARRQLIDLARQYDVLPIAIVLDVPEEVCAERNASRPDRADLPRRVVRRHTRELRSSLRHLEREGFRKVHVLRGVEEVEHATVVTEKRFNDLTHLTGPFDIIGDIHGCASELEALLGKLGYVDGVHPGGRTAVFVGDLVDRGPDSPGVLRRVMAMVKSGNALCVPGNHENKYGRHLKGRKVQHTHGLAETVAQMAGESEEFVAEVREFIDSLVSHYVLDGGRLVVCHAGLPEKYHGRTSGRVRSHALYGETTGETDEFGLPVRYPWAEDYRGRAAVVYGHTPVPEATWLNNTICLDTGAVFGGKLTALRWPERELVDVPAERVWYEPAKPLRSEAPGGQDGRPLDLADVQGRRVVETRYQPRITLREENAAAALEVMSRFAVDPRLLPYLPPTMAPTATSTVDGYLEHPLEAFAQYAADGVERVVCEEKHMGSRAVALVCRDAEAARRRFGVDGPTGSLYTRTGRPFFDDPATTEAVLDRLRAAVGAAGLWTELDTDWLLLDAELMPWSLKASGLLRAQYAAVGAASGAVFPDALAALRGAAARGVDVGDLLSRQRERAADAAAFTAAYRHYCWTTDGLDGVRLAPFQVLAVQGRSLAGLPHDEQLAVLDRLVEHDGSGLLHTTRRLYVDTGDPESVRAGVDWWLEMTGRGGEGMVVKPLGALVRDGEGRLVQPGVKCRGREYLRIIYGPEYTRPDHLARLRGRFLQHKRSLALREYALGLEALDRLAGGEPLWRVHEAVFGVLALESEPVDPRL</sequence>
<dbReference type="EMBL" id="LMWS01000008">
    <property type="protein sequence ID" value="KUN40111.1"/>
    <property type="molecule type" value="Genomic_DNA"/>
</dbReference>
<dbReference type="GO" id="GO:0016301">
    <property type="term" value="F:kinase activity"/>
    <property type="evidence" value="ECO:0007669"/>
    <property type="project" value="UniProtKB-KW"/>
</dbReference>
<evidence type="ECO:0000313" key="4">
    <source>
        <dbReference type="Proteomes" id="UP000053271"/>
    </source>
</evidence>
<dbReference type="GeneID" id="91424042"/>
<dbReference type="InterPro" id="IPR024028">
    <property type="entry name" value="PNKP_bac"/>
</dbReference>
<dbReference type="NCBIfam" id="TIGR04075">
    <property type="entry name" value="bacter_Pnkp"/>
    <property type="match status" value="1"/>
</dbReference>
<dbReference type="InterPro" id="IPR041780">
    <property type="entry name" value="MPP_PrpE-like"/>
</dbReference>